<feature type="region of interest" description="Disordered" evidence="1">
    <location>
        <begin position="631"/>
        <end position="662"/>
    </location>
</feature>
<organism evidence="2">
    <name type="scientific">Chromera velia CCMP2878</name>
    <dbReference type="NCBI Taxonomy" id="1169474"/>
    <lineage>
        <taxon>Eukaryota</taxon>
        <taxon>Sar</taxon>
        <taxon>Alveolata</taxon>
        <taxon>Colpodellida</taxon>
        <taxon>Chromeraceae</taxon>
        <taxon>Chromera</taxon>
    </lineage>
</organism>
<feature type="region of interest" description="Disordered" evidence="1">
    <location>
        <begin position="1468"/>
        <end position="1542"/>
    </location>
</feature>
<feature type="compositionally biased region" description="Basic and acidic residues" evidence="1">
    <location>
        <begin position="771"/>
        <end position="781"/>
    </location>
</feature>
<evidence type="ECO:0000256" key="1">
    <source>
        <dbReference type="SAM" id="MobiDB-lite"/>
    </source>
</evidence>
<feature type="compositionally biased region" description="Basic and acidic residues" evidence="1">
    <location>
        <begin position="1529"/>
        <end position="1539"/>
    </location>
</feature>
<evidence type="ECO:0008006" key="3">
    <source>
        <dbReference type="Google" id="ProtNLM"/>
    </source>
</evidence>
<feature type="compositionally biased region" description="Basic and acidic residues" evidence="1">
    <location>
        <begin position="717"/>
        <end position="741"/>
    </location>
</feature>
<feature type="compositionally biased region" description="Low complexity" evidence="1">
    <location>
        <begin position="263"/>
        <end position="279"/>
    </location>
</feature>
<feature type="region of interest" description="Disordered" evidence="1">
    <location>
        <begin position="451"/>
        <end position="549"/>
    </location>
</feature>
<feature type="compositionally biased region" description="Basic and acidic residues" evidence="1">
    <location>
        <begin position="631"/>
        <end position="645"/>
    </location>
</feature>
<feature type="compositionally biased region" description="Basic and acidic residues" evidence="1">
    <location>
        <begin position="26"/>
        <end position="37"/>
    </location>
</feature>
<dbReference type="SUPFAM" id="SSF81606">
    <property type="entry name" value="PP2C-like"/>
    <property type="match status" value="1"/>
</dbReference>
<feature type="region of interest" description="Disordered" evidence="1">
    <location>
        <begin position="711"/>
        <end position="791"/>
    </location>
</feature>
<feature type="compositionally biased region" description="Polar residues" evidence="1">
    <location>
        <begin position="1"/>
        <end position="25"/>
    </location>
</feature>
<feature type="compositionally biased region" description="Polar residues" evidence="1">
    <location>
        <begin position="1518"/>
        <end position="1528"/>
    </location>
</feature>
<dbReference type="EMBL" id="CDMZ01001048">
    <property type="protein sequence ID" value="CEM26316.1"/>
    <property type="molecule type" value="Genomic_DNA"/>
</dbReference>
<feature type="compositionally biased region" description="Basic residues" evidence="1">
    <location>
        <begin position="1497"/>
        <end position="1507"/>
    </location>
</feature>
<feature type="compositionally biased region" description="Low complexity" evidence="1">
    <location>
        <begin position="1065"/>
        <end position="1076"/>
    </location>
</feature>
<dbReference type="Gene3D" id="3.60.40.10">
    <property type="entry name" value="PPM-type phosphatase domain"/>
    <property type="match status" value="1"/>
</dbReference>
<feature type="compositionally biased region" description="Basic and acidic residues" evidence="1">
    <location>
        <begin position="1039"/>
        <end position="1053"/>
    </location>
</feature>
<feature type="compositionally biased region" description="Basic and acidic residues" evidence="1">
    <location>
        <begin position="114"/>
        <end position="139"/>
    </location>
</feature>
<feature type="region of interest" description="Disordered" evidence="1">
    <location>
        <begin position="1"/>
        <end position="162"/>
    </location>
</feature>
<feature type="region of interest" description="Disordered" evidence="1">
    <location>
        <begin position="1281"/>
        <end position="1335"/>
    </location>
</feature>
<sequence length="2058" mass="220447">MRKSSEGTAEQGKTTQRCPQESTEQSETRGKETDKRFKLSPFQQKARKADRGGTQREQSYTLHRSLPGLLEEGGGDEEKALPPSALKGNFSPNRLPNPQRFLLRFVNPSRTVMGKKESPYGDGQLKEREGQGARRELRTCTHSTSCSIRREREDSSEPVDTFPRRLQGELLDGKIVEEGRGRDGERLCSEDRGSILEYEEGEKEVGRTKGSVQRMGVQSGGPVIRASMTAGSSTQLPCVETVMSSGVRTGDSQKTSGVMPADSSSSSSSSSSPSKNDSSAIPRPLSLFPLDCTPPSPSKTQKQTQSFQYDSMSGSSEMRERGNGRYPMEQGEGHTVGPASQSGTQGVPRRGQRAEAIKDMKRQVALLCQQLESLTAVRSSKRRGARTAGKQEGGGGTETEWNSGSSWRRCEPPSSVGTSFGTVGPTASSSVSLAEAARSLSLSASRVIEGKEKESGGVNLTKQKQSDAFNSKEIGKKILPSREGGSEAGIREMGTPSGLFSLILPHSEGKKDVQTNTIAHSDPDSPLAAPPTDEPKPTPPHATVTAFASPPLTAAAGPLWDDNDGVEFGCRNSLRLCGATRDPAAFAQFPQAHGGALPGSSPTGAGVPLIEAGREGGRTCGGEILEEAERERKPLAGSAREDPAGEARSSLGPSRRETESLVPTDYLDMDPCTTFPTSVCALSALPSDCRSSLSVSARRFFSLSLSLETSFSSPSVEGRRHGEIPVQEFPDREKKEIDEGSNRSTRGGESGRECLEDTSTGSRVRGGRGTIRAEGDTREEGKEEENETGQITNRECLTLPLNVSGLRRNSVVEFQLCGTAAVEEEEEATARTEQVGLHSRGPFHLGGSVGAHSSRLPGSPVHVVESPSAHLCRVPPIDAEQAGSFKRGDGGRNAREAAWRSQLATIERRLRGQRERESGKRWEGQEGRERETESGPSPPSREGSGRGLPWRPPGVRVHACTAESGRCSLSLSPSPSPFPTVYFSRSPSPPPFETLGRLGGGRSPGAAFSRGVLSPFGEMRGGREGGKRSSHPAMWSVSDRGDGWKSVSDRGDGWRSVPSRPRGDALAAVEASPLAAFRPSPPGLGKGDVETLHLGVQRQSEGGHVQRQSGQEETQQQKRTREKGFLAERTLGPEGERKGGKGRKVSGGGFDGGNRQAKAAEGGDCTEGPASLSIVKQKKKEKTEGGTFLRFSLTLPCDWTDEESLEENRLTQKRREEEERGKKTGLKIPKAKLKNVIWEESPPKEESGLLKAFSPFQAFMSSVPTAANLFRFLEGQANGHGSPLRFSTGPPRKSPRLYIPTACRDTKRRSKSAERHSATRSREGGGDSPEPLLLQGKGTIHCAQGHSGCFRRSCSASATPAARGPESALCGKVGERRSSRRGNPFSFSFTPSSREDSQKRRGEANLPMRSPGVRQKSALNLSSHPLSQSLPAQQQRTGAESLKEGTQSPSQANMAALRALSLSVSASQSPGQALCRASRAPPPHRGKRREREESRSRRQPVKCRLVLHHQEDARNGNAEKSSQCQETDTNFKELGKTQDRPTSCSWHELMSEDWSSALSEGEEMGLGASDGVSRLPFKTNFSLWASAAASESESGGLPLSAPMKVPFPPVPPQESSSFSHSPTDKGNRESDKDTKCIPHSSASSSLGSFWAVKRGNGPGTSLAWLGCDTPGLNRACAVVRGGGASGALCASVVLKTIAVKLQEFVLWSPRSSSLCQDGARKSCHVKSQRDGREEHAPSEAEKELFLRGVLKECGDVLQRHPAASRQSGVCLAFAVVCEEQEESGDRGRGKGSTLWTGNLGDCRVDLLKRRGKNSSQSSSSDFGQGLQRNEEEEVKGEKERDRSYGLPALPSLPCPSFESERLSEDHSASCAAERSRVASRGGEAVQTGGRHYRVFRKGGNEPGFSFTRALGYSGQRRLCGLSQEGSIRSLWVPSSSSLRRSSDWRKGGESKDRFVVVSSGGLLGGGMVGEDPETVSVSRLPSGSCGEVSLETVLGLQGGRSAKMMLGGGNGASKRMARLCERGRKGLLVEEAGAGALGNVCSNWLGSEEGFAAVSMPL</sequence>
<protein>
    <recommendedName>
        <fullName evidence="3">PPM-type phosphatase domain-containing protein</fullName>
    </recommendedName>
</protein>
<evidence type="ECO:0000313" key="2">
    <source>
        <dbReference type="EMBL" id="CEM26316.1"/>
    </source>
</evidence>
<proteinExistence type="predicted"/>
<feature type="compositionally biased region" description="Basic and acidic residues" evidence="1">
    <location>
        <begin position="1206"/>
        <end position="1222"/>
    </location>
</feature>
<feature type="compositionally biased region" description="Polar residues" evidence="1">
    <location>
        <begin position="298"/>
        <end position="316"/>
    </location>
</feature>
<feature type="compositionally biased region" description="Basic and acidic residues" evidence="1">
    <location>
        <begin position="1393"/>
        <end position="1403"/>
    </location>
</feature>
<feature type="compositionally biased region" description="Basic and acidic residues" evidence="1">
    <location>
        <begin position="1311"/>
        <end position="1325"/>
    </location>
</feature>
<feature type="compositionally biased region" description="Basic and acidic residues" evidence="1">
    <location>
        <begin position="910"/>
        <end position="933"/>
    </location>
</feature>
<feature type="compositionally biased region" description="Low complexity" evidence="1">
    <location>
        <begin position="427"/>
        <end position="436"/>
    </location>
</feature>
<feature type="region of interest" description="Disordered" evidence="1">
    <location>
        <begin position="1009"/>
        <end position="1169"/>
    </location>
</feature>
<feature type="compositionally biased region" description="Low complexity" evidence="1">
    <location>
        <begin position="1593"/>
        <end position="1604"/>
    </location>
</feature>
<feature type="region of interest" description="Disordered" evidence="1">
    <location>
        <begin position="1810"/>
        <end position="1850"/>
    </location>
</feature>
<feature type="region of interest" description="Disordered" evidence="1">
    <location>
        <begin position="1357"/>
        <end position="1412"/>
    </location>
</feature>
<name>A0A0G4GBG7_9ALVE</name>
<dbReference type="VEuPathDB" id="CryptoDB:Cvel_4456"/>
<feature type="region of interest" description="Disordered" evidence="1">
    <location>
        <begin position="223"/>
        <end position="354"/>
    </location>
</feature>
<feature type="region of interest" description="Disordered" evidence="1">
    <location>
        <begin position="1428"/>
        <end position="1451"/>
    </location>
</feature>
<feature type="compositionally biased region" description="Polar residues" evidence="1">
    <location>
        <begin position="229"/>
        <end position="256"/>
    </location>
</feature>
<feature type="region of interest" description="Disordered" evidence="1">
    <location>
        <begin position="1593"/>
        <end position="1643"/>
    </location>
</feature>
<feature type="compositionally biased region" description="Polar residues" evidence="1">
    <location>
        <begin position="458"/>
        <end position="469"/>
    </location>
</feature>
<feature type="region of interest" description="Disordered" evidence="1">
    <location>
        <begin position="377"/>
        <end position="436"/>
    </location>
</feature>
<reference evidence="2" key="1">
    <citation type="submission" date="2014-11" db="EMBL/GenBank/DDBJ databases">
        <authorList>
            <person name="Otto D Thomas"/>
            <person name="Naeem Raeece"/>
        </authorList>
    </citation>
    <scope>NUCLEOTIDE SEQUENCE</scope>
</reference>
<feature type="compositionally biased region" description="Basic and acidic residues" evidence="1">
    <location>
        <begin position="1622"/>
        <end position="1636"/>
    </location>
</feature>
<dbReference type="InterPro" id="IPR036457">
    <property type="entry name" value="PPM-type-like_dom_sf"/>
</dbReference>
<gene>
    <name evidence="2" type="ORF">Cvel_4456</name>
</gene>
<accession>A0A0G4GBG7</accession>
<feature type="region of interest" description="Disordered" evidence="1">
    <location>
        <begin position="910"/>
        <end position="954"/>
    </location>
</feature>
<feature type="region of interest" description="Disordered" evidence="1">
    <location>
        <begin position="1202"/>
        <end position="1226"/>
    </location>
</feature>